<feature type="domain" description="Peptidase M14" evidence="10">
    <location>
        <begin position="140"/>
        <end position="450"/>
    </location>
</feature>
<accession>A0A4R1BMY2</accession>
<dbReference type="SMART" id="SM00631">
    <property type="entry name" value="Zn_pept"/>
    <property type="match status" value="1"/>
</dbReference>
<dbReference type="RefSeq" id="WP_131446869.1">
    <property type="nucleotide sequence ID" value="NZ_SJZI01000003.1"/>
</dbReference>
<dbReference type="Gene3D" id="2.60.120.200">
    <property type="match status" value="1"/>
</dbReference>
<organism evidence="11 12">
    <name type="scientific">Flaviaesturariibacter flavus</name>
    <dbReference type="NCBI Taxonomy" id="2502780"/>
    <lineage>
        <taxon>Bacteria</taxon>
        <taxon>Pseudomonadati</taxon>
        <taxon>Bacteroidota</taxon>
        <taxon>Chitinophagia</taxon>
        <taxon>Chitinophagales</taxon>
        <taxon>Chitinophagaceae</taxon>
        <taxon>Flaviaestuariibacter</taxon>
    </lineage>
</organism>
<dbReference type="Proteomes" id="UP000295334">
    <property type="component" value="Unassembled WGS sequence"/>
</dbReference>
<name>A0A4R1BMY2_9BACT</name>
<evidence type="ECO:0000313" key="11">
    <source>
        <dbReference type="EMBL" id="TCJ18824.1"/>
    </source>
</evidence>
<protein>
    <submittedName>
        <fullName evidence="11">T9SS type A sorting domain-containing protein</fullName>
    </submittedName>
</protein>
<evidence type="ECO:0000256" key="6">
    <source>
        <dbReference type="ARBA" id="ARBA00022833"/>
    </source>
</evidence>
<gene>
    <name evidence="11" type="ORF">EPD60_03420</name>
</gene>
<feature type="active site" description="Proton donor/acceptor" evidence="8">
    <location>
        <position position="419"/>
    </location>
</feature>
<dbReference type="InterPro" id="IPR057246">
    <property type="entry name" value="CARBOXYPEPT_ZN_1"/>
</dbReference>
<dbReference type="GO" id="GO:0005615">
    <property type="term" value="C:extracellular space"/>
    <property type="evidence" value="ECO:0007669"/>
    <property type="project" value="TreeGrafter"/>
</dbReference>
<dbReference type="GO" id="GO:0008270">
    <property type="term" value="F:zinc ion binding"/>
    <property type="evidence" value="ECO:0007669"/>
    <property type="project" value="InterPro"/>
</dbReference>
<evidence type="ECO:0000259" key="10">
    <source>
        <dbReference type="PROSITE" id="PS52035"/>
    </source>
</evidence>
<keyword evidence="4" id="KW-0479">Metal-binding</keyword>
<dbReference type="Gene3D" id="3.40.630.10">
    <property type="entry name" value="Zn peptidases"/>
    <property type="match status" value="1"/>
</dbReference>
<keyword evidence="7" id="KW-0482">Metalloprotease</keyword>
<keyword evidence="5" id="KW-0378">Hydrolase</keyword>
<evidence type="ECO:0000256" key="4">
    <source>
        <dbReference type="ARBA" id="ARBA00022723"/>
    </source>
</evidence>
<keyword evidence="9" id="KW-0732">Signal</keyword>
<proteinExistence type="inferred from homology"/>
<feature type="chain" id="PRO_5020565557" evidence="9">
    <location>
        <begin position="22"/>
        <end position="923"/>
    </location>
</feature>
<evidence type="ECO:0000256" key="2">
    <source>
        <dbReference type="ARBA" id="ARBA00005988"/>
    </source>
</evidence>
<dbReference type="GO" id="GO:0004181">
    <property type="term" value="F:metallocarboxypeptidase activity"/>
    <property type="evidence" value="ECO:0007669"/>
    <property type="project" value="InterPro"/>
</dbReference>
<dbReference type="InterPro" id="IPR026444">
    <property type="entry name" value="Secre_tail"/>
</dbReference>
<dbReference type="GO" id="GO:0006508">
    <property type="term" value="P:proteolysis"/>
    <property type="evidence" value="ECO:0007669"/>
    <property type="project" value="UniProtKB-KW"/>
</dbReference>
<dbReference type="NCBIfam" id="TIGR04183">
    <property type="entry name" value="Por_Secre_tail"/>
    <property type="match status" value="1"/>
</dbReference>
<dbReference type="PROSITE" id="PS52035">
    <property type="entry name" value="PEPTIDASE_M14"/>
    <property type="match status" value="1"/>
</dbReference>
<feature type="signal peptide" evidence="9">
    <location>
        <begin position="1"/>
        <end position="21"/>
    </location>
</feature>
<keyword evidence="6" id="KW-0862">Zinc</keyword>
<dbReference type="Pfam" id="PF20773">
    <property type="entry name" value="InhA-like_MAM"/>
    <property type="match status" value="1"/>
</dbReference>
<evidence type="ECO:0000256" key="5">
    <source>
        <dbReference type="ARBA" id="ARBA00022801"/>
    </source>
</evidence>
<dbReference type="InterPro" id="IPR033810">
    <property type="entry name" value="Carboxypeptidase_T"/>
</dbReference>
<reference evidence="11 12" key="1">
    <citation type="submission" date="2019-03" db="EMBL/GenBank/DDBJ databases">
        <authorList>
            <person name="Kim M.K.M."/>
        </authorList>
    </citation>
    <scope>NUCLEOTIDE SEQUENCE [LARGE SCALE GENOMIC DNA]</scope>
    <source>
        <strain evidence="11 12">17J68-12</strain>
    </source>
</reference>
<evidence type="ECO:0000256" key="9">
    <source>
        <dbReference type="SAM" id="SignalP"/>
    </source>
</evidence>
<sequence length="923" mass="101195">MRKTLFLMLSLCVFFVLSSHAQDKYSKVRIPMKSPDVKAFVFDNLEIDHYQMNNGAMEVVLDQEELARLRASGFRYTVLVDDVVRYTTELNRRIGANWSRYETAKAPYAVSCSNAAGIFTTPTSFGNGGSLRLGAATGTGYFTYAEMISEMQALVAAYPNLVSLYSIGKTINNNDIWGVKISDNVATDESEPEVLFTGIQHAREAIGGTSLIFFMEYLCESYSTDAKIKELVDSREIFIIPCVNVDGYMYNYSGASGYPTTGGGLWRKNRRLISGSTYGVDINRNYSVDWGNCAGASTSCGSNTASQDTYYGPSAFSEKETQAIRAFVSAHKFVTAIDQHCYGPYYSLPFGRPSLHTMSASDANFYTAIPALMGAYNCHRAGNSPETVNYEVAGGIKDWLLMGDIGLGTKGKIYGMTGEAGGGDFWAPISQIKTLCQQNCMQNIQLSYAAGQYYDIQDMNDVALTSKTGTLSFQLRNIGLTSGPATVTLVPVENMVNAGASVATELTAYYDTYTGSVSYTLPGNIAAGYRVRYNWVVSAGGVTYVDSVTKLYNPVTMLSDDMEGNITTNWTTASNVAGNGGSWAYTNSSAFGGSNSLTESPSGNYTTSTTRTITYKNTLDLSDATNSYLTFWVKHRSENCRDKLQVQVNTTGNNNSWVAVCGSHTIAEATATGSGSLGGNPALTGIRDQWTRVWYDLTSYAGQPGLNLRLQFTSDADADAFAHELDDGFYIDNLKVVKTTQTFNVLPVRFVNFKGQLQPNGTVRLHWEAYTDEQHDHFEIERSADGVRFETIGRLSTPPPYIYFDAQPLAGANHYRIRQVDHNGHATYSNIVLIHLGLQVQLQVYPNPATDRLQVQLQCTQPGLLQLRLNDLQGRPLWQQSTVAGRSASSLQVPLFGMASGTYVLQVRDAEGRLLSTQRVVKL</sequence>
<comment type="similarity">
    <text evidence="2 8">Belongs to the peptidase M14 family.</text>
</comment>
<dbReference type="Pfam" id="PF00246">
    <property type="entry name" value="Peptidase_M14"/>
    <property type="match status" value="1"/>
</dbReference>
<evidence type="ECO:0000256" key="8">
    <source>
        <dbReference type="PROSITE-ProRule" id="PRU01379"/>
    </source>
</evidence>
<evidence type="ECO:0000313" key="12">
    <source>
        <dbReference type="Proteomes" id="UP000295334"/>
    </source>
</evidence>
<keyword evidence="3" id="KW-0645">Protease</keyword>
<dbReference type="AlphaFoldDB" id="A0A4R1BMY2"/>
<dbReference type="PANTHER" id="PTHR11705">
    <property type="entry name" value="PROTEASE FAMILY M14 CARBOXYPEPTIDASE A,B"/>
    <property type="match status" value="1"/>
</dbReference>
<dbReference type="SUPFAM" id="SSF53187">
    <property type="entry name" value="Zn-dependent exopeptidases"/>
    <property type="match status" value="1"/>
</dbReference>
<evidence type="ECO:0000256" key="3">
    <source>
        <dbReference type="ARBA" id="ARBA00022670"/>
    </source>
</evidence>
<dbReference type="InterPro" id="IPR000834">
    <property type="entry name" value="Peptidase_M14"/>
</dbReference>
<keyword evidence="12" id="KW-1185">Reference proteome</keyword>
<dbReference type="PROSITE" id="PS00132">
    <property type="entry name" value="CARBOXYPEPT_ZN_1"/>
    <property type="match status" value="1"/>
</dbReference>
<dbReference type="EMBL" id="SJZI01000003">
    <property type="protein sequence ID" value="TCJ18824.1"/>
    <property type="molecule type" value="Genomic_DNA"/>
</dbReference>
<dbReference type="PANTHER" id="PTHR11705:SF143">
    <property type="entry name" value="SLL0236 PROTEIN"/>
    <property type="match status" value="1"/>
</dbReference>
<dbReference type="OrthoDB" id="9808753at2"/>
<comment type="caution">
    <text evidence="11">The sequence shown here is derived from an EMBL/GenBank/DDBJ whole genome shotgun (WGS) entry which is preliminary data.</text>
</comment>
<evidence type="ECO:0000256" key="1">
    <source>
        <dbReference type="ARBA" id="ARBA00001947"/>
    </source>
</evidence>
<dbReference type="CDD" id="cd03859">
    <property type="entry name" value="M14_CPT"/>
    <property type="match status" value="1"/>
</dbReference>
<evidence type="ECO:0000256" key="7">
    <source>
        <dbReference type="ARBA" id="ARBA00023049"/>
    </source>
</evidence>
<comment type="cofactor">
    <cofactor evidence="1">
        <name>Zn(2+)</name>
        <dbReference type="ChEBI" id="CHEBI:29105"/>
    </cofactor>
</comment>